<evidence type="ECO:0000313" key="2">
    <source>
        <dbReference type="EMBL" id="MEQ2251349.1"/>
    </source>
</evidence>
<reference evidence="2 3" key="1">
    <citation type="submission" date="2021-06" db="EMBL/GenBank/DDBJ databases">
        <authorList>
            <person name="Palmer J.M."/>
        </authorList>
    </citation>
    <scope>NUCLEOTIDE SEQUENCE [LARGE SCALE GENOMIC DNA]</scope>
    <source>
        <strain evidence="3">if_2019</strain>
        <tissue evidence="2">Muscle</tissue>
    </source>
</reference>
<dbReference type="Proteomes" id="UP001482620">
    <property type="component" value="Unassembled WGS sequence"/>
</dbReference>
<dbReference type="EMBL" id="JAHRIQ010093399">
    <property type="protein sequence ID" value="MEQ2251349.1"/>
    <property type="molecule type" value="Genomic_DNA"/>
</dbReference>
<keyword evidence="3" id="KW-1185">Reference proteome</keyword>
<feature type="compositionally biased region" description="Basic and acidic residues" evidence="1">
    <location>
        <begin position="51"/>
        <end position="80"/>
    </location>
</feature>
<name>A0ABV0V2M1_9TELE</name>
<feature type="region of interest" description="Disordered" evidence="1">
    <location>
        <begin position="1"/>
        <end position="89"/>
    </location>
</feature>
<gene>
    <name evidence="2" type="ORF">ILYODFUR_010028</name>
</gene>
<organism evidence="2 3">
    <name type="scientific">Ilyodon furcidens</name>
    <name type="common">goldbreast splitfin</name>
    <dbReference type="NCBI Taxonomy" id="33524"/>
    <lineage>
        <taxon>Eukaryota</taxon>
        <taxon>Metazoa</taxon>
        <taxon>Chordata</taxon>
        <taxon>Craniata</taxon>
        <taxon>Vertebrata</taxon>
        <taxon>Euteleostomi</taxon>
        <taxon>Actinopterygii</taxon>
        <taxon>Neopterygii</taxon>
        <taxon>Teleostei</taxon>
        <taxon>Neoteleostei</taxon>
        <taxon>Acanthomorphata</taxon>
        <taxon>Ovalentaria</taxon>
        <taxon>Atherinomorphae</taxon>
        <taxon>Cyprinodontiformes</taxon>
        <taxon>Goodeidae</taxon>
        <taxon>Ilyodon</taxon>
    </lineage>
</organism>
<sequence length="101" mass="10679">METEGAGDERDGVAGDGGMRGVESGEKGRSGKRALERVDVEEGGMVVKMTAVKEEESGEKVEMKSLKSDPEPWKTSGGEKDTEEVDVGENVGVVAYEESGL</sequence>
<feature type="compositionally biased region" description="Basic and acidic residues" evidence="1">
    <location>
        <begin position="23"/>
        <end position="40"/>
    </location>
</feature>
<evidence type="ECO:0000313" key="3">
    <source>
        <dbReference type="Proteomes" id="UP001482620"/>
    </source>
</evidence>
<comment type="caution">
    <text evidence="2">The sequence shown here is derived from an EMBL/GenBank/DDBJ whole genome shotgun (WGS) entry which is preliminary data.</text>
</comment>
<accession>A0ABV0V2M1</accession>
<protein>
    <submittedName>
        <fullName evidence="2">Uncharacterized protein</fullName>
    </submittedName>
</protein>
<proteinExistence type="predicted"/>
<evidence type="ECO:0000256" key="1">
    <source>
        <dbReference type="SAM" id="MobiDB-lite"/>
    </source>
</evidence>